<dbReference type="EMBL" id="CU459003">
    <property type="protein sequence ID" value="CAM76393.1"/>
    <property type="molecule type" value="Genomic_DNA"/>
</dbReference>
<name>A4U0I6_9PROT</name>
<accession>A4U0I6</accession>
<sequence>MGIKPLNGSRSHGIAFSQEEVACQSIDRQFLV</sequence>
<reference evidence="1" key="1">
    <citation type="journal article" date="2007" name="J. Bacteriol.">
        <title>Comparative genome analysis of four magnetotactic bacteria reveals a complex set of group-specific genes implicated in magnetosome biomineralization and function.</title>
        <authorList>
            <person name="Richter M."/>
            <person name="Kube M."/>
            <person name="Bazylinski D.A."/>
            <person name="Lombardot T."/>
            <person name="Gloeckner F.O."/>
            <person name="Reinhardt R."/>
            <person name="Schueler D."/>
        </authorList>
    </citation>
    <scope>NUCLEOTIDE SEQUENCE</scope>
    <source>
        <strain evidence="1">MSR-1</strain>
    </source>
</reference>
<gene>
    <name evidence="1" type="ORF">MGR_1286</name>
</gene>
<proteinExistence type="predicted"/>
<evidence type="ECO:0000313" key="1">
    <source>
        <dbReference type="EMBL" id="CAM76393.1"/>
    </source>
</evidence>
<organism evidence="1">
    <name type="scientific">Magnetospirillum gryphiswaldense</name>
    <dbReference type="NCBI Taxonomy" id="55518"/>
    <lineage>
        <taxon>Bacteria</taxon>
        <taxon>Pseudomonadati</taxon>
        <taxon>Pseudomonadota</taxon>
        <taxon>Alphaproteobacteria</taxon>
        <taxon>Rhodospirillales</taxon>
        <taxon>Rhodospirillaceae</taxon>
        <taxon>Magnetospirillum</taxon>
    </lineage>
</organism>
<dbReference type="AlphaFoldDB" id="A4U0I6"/>
<protein>
    <submittedName>
        <fullName evidence="1">Uncharacterized protein</fullName>
    </submittedName>
</protein>